<keyword evidence="1" id="KW-0812">Transmembrane</keyword>
<accession>A0ABV8TZ96</accession>
<keyword evidence="1" id="KW-0472">Membrane</keyword>
<dbReference type="EMBL" id="JBHSDK010000015">
    <property type="protein sequence ID" value="MFC4335997.1"/>
    <property type="molecule type" value="Genomic_DNA"/>
</dbReference>
<feature type="transmembrane region" description="Helical" evidence="1">
    <location>
        <begin position="122"/>
        <end position="141"/>
    </location>
</feature>
<organism evidence="2 3">
    <name type="scientific">Salininema proteolyticum</name>
    <dbReference type="NCBI Taxonomy" id="1607685"/>
    <lineage>
        <taxon>Bacteria</taxon>
        <taxon>Bacillati</taxon>
        <taxon>Actinomycetota</taxon>
        <taxon>Actinomycetes</taxon>
        <taxon>Glycomycetales</taxon>
        <taxon>Glycomycetaceae</taxon>
        <taxon>Salininema</taxon>
    </lineage>
</organism>
<keyword evidence="1" id="KW-1133">Transmembrane helix</keyword>
<sequence length="257" mass="28752">MAFKRTSRLQVFFSWFKTATGTSLADWLFRSLRPTIEPPPFIARLAVWRTMTGFAWTTAVYFSLHGPSVLGWMTGQLVGTVITIAGIYAAIYLFGPMFISLFGIGDENPELARRIWTRPLTLLWWLFVGWVFLASVLAVGATANFHWGVGLISLLLLIPAGGFVIRSTYLAGRDLFAAREFHPLLPPLLTLIAAWFTAYVKFSIMSPDTQLSLIERLTLAGGLLTVSALALTEAWFLRDTLRSLPVFRDKFRKPVSS</sequence>
<dbReference type="Proteomes" id="UP001595823">
    <property type="component" value="Unassembled WGS sequence"/>
</dbReference>
<keyword evidence="3" id="KW-1185">Reference proteome</keyword>
<dbReference type="RefSeq" id="WP_380621400.1">
    <property type="nucleotide sequence ID" value="NZ_JBHSDK010000015.1"/>
</dbReference>
<name>A0ABV8TZ96_9ACTN</name>
<protein>
    <recommendedName>
        <fullName evidence="4">Membrane protein YesL</fullName>
    </recommendedName>
</protein>
<evidence type="ECO:0000313" key="3">
    <source>
        <dbReference type="Proteomes" id="UP001595823"/>
    </source>
</evidence>
<reference evidence="3" key="1">
    <citation type="journal article" date="2019" name="Int. J. Syst. Evol. Microbiol.">
        <title>The Global Catalogue of Microorganisms (GCM) 10K type strain sequencing project: providing services to taxonomists for standard genome sequencing and annotation.</title>
        <authorList>
            <consortium name="The Broad Institute Genomics Platform"/>
            <consortium name="The Broad Institute Genome Sequencing Center for Infectious Disease"/>
            <person name="Wu L."/>
            <person name="Ma J."/>
        </authorList>
    </citation>
    <scope>NUCLEOTIDE SEQUENCE [LARGE SCALE GENOMIC DNA]</scope>
    <source>
        <strain evidence="3">IBRC-M 10908</strain>
    </source>
</reference>
<feature type="transmembrane region" description="Helical" evidence="1">
    <location>
        <begin position="41"/>
        <end position="64"/>
    </location>
</feature>
<proteinExistence type="predicted"/>
<feature type="transmembrane region" description="Helical" evidence="1">
    <location>
        <begin position="184"/>
        <end position="205"/>
    </location>
</feature>
<gene>
    <name evidence="2" type="ORF">ACFPET_12355</name>
</gene>
<feature type="transmembrane region" description="Helical" evidence="1">
    <location>
        <begin position="76"/>
        <end position="102"/>
    </location>
</feature>
<feature type="transmembrane region" description="Helical" evidence="1">
    <location>
        <begin position="217"/>
        <end position="237"/>
    </location>
</feature>
<feature type="transmembrane region" description="Helical" evidence="1">
    <location>
        <begin position="147"/>
        <end position="172"/>
    </location>
</feature>
<evidence type="ECO:0008006" key="4">
    <source>
        <dbReference type="Google" id="ProtNLM"/>
    </source>
</evidence>
<comment type="caution">
    <text evidence="2">The sequence shown here is derived from an EMBL/GenBank/DDBJ whole genome shotgun (WGS) entry which is preliminary data.</text>
</comment>
<evidence type="ECO:0000313" key="2">
    <source>
        <dbReference type="EMBL" id="MFC4335997.1"/>
    </source>
</evidence>
<evidence type="ECO:0000256" key="1">
    <source>
        <dbReference type="SAM" id="Phobius"/>
    </source>
</evidence>